<proteinExistence type="predicted"/>
<evidence type="ECO:0000256" key="4">
    <source>
        <dbReference type="ARBA" id="ARBA00023242"/>
    </source>
</evidence>
<dbReference type="InterPro" id="IPR001005">
    <property type="entry name" value="SANT/Myb"/>
</dbReference>
<evidence type="ECO:0000256" key="6">
    <source>
        <dbReference type="SAM" id="MobiDB-lite"/>
    </source>
</evidence>
<dbReference type="GO" id="GO:0005634">
    <property type="term" value="C:nucleus"/>
    <property type="evidence" value="ECO:0007669"/>
    <property type="project" value="UniProtKB-SubCell"/>
</dbReference>
<keyword evidence="10" id="KW-1185">Reference proteome</keyword>
<dbReference type="InterPro" id="IPR015495">
    <property type="entry name" value="Myb_TF_plants"/>
</dbReference>
<feature type="domain" description="Myb-like" evidence="7">
    <location>
        <begin position="114"/>
        <end position="164"/>
    </location>
</feature>
<dbReference type="AlphaFoldDB" id="A0ABD1S808"/>
<evidence type="ECO:0000259" key="8">
    <source>
        <dbReference type="PROSITE" id="PS51294"/>
    </source>
</evidence>
<keyword evidence="3" id="KW-0238">DNA-binding</keyword>
<dbReference type="EMBL" id="JBFOLJ010000011">
    <property type="protein sequence ID" value="KAL2496896.1"/>
    <property type="molecule type" value="Genomic_DNA"/>
</dbReference>
<evidence type="ECO:0000313" key="9">
    <source>
        <dbReference type="EMBL" id="KAL2496896.1"/>
    </source>
</evidence>
<reference evidence="10" key="1">
    <citation type="submission" date="2024-07" db="EMBL/GenBank/DDBJ databases">
        <title>Two chromosome-level genome assemblies of Korean endemic species Abeliophyllum distichum and Forsythia ovata (Oleaceae).</title>
        <authorList>
            <person name="Jang H."/>
        </authorList>
    </citation>
    <scope>NUCLEOTIDE SEQUENCE [LARGE SCALE GENOMIC DNA]</scope>
</reference>
<dbReference type="SUPFAM" id="SSF46689">
    <property type="entry name" value="Homeodomain-like"/>
    <property type="match status" value="1"/>
</dbReference>
<comment type="subcellular location">
    <subcellularLocation>
        <location evidence="1">Nucleus</location>
    </subcellularLocation>
</comment>
<feature type="region of interest" description="Disordered" evidence="6">
    <location>
        <begin position="169"/>
        <end position="189"/>
    </location>
</feature>
<sequence>MNRKWTCAVTLSLRSAAEQKCTGIYMDVVSLSHNRARFSATSHRESSTTSHLESSATSLLNNGMKKGAWSEEEDNKLRVHIQWYGHQNWRLLPEYAGLARSGKSCRLRWVNYLKPGVKRGNYSKEEVHLIMELHAKLGNKWSAIAQKFPGRTDNDIKNYWHAHVEKRHKRNAAATGKTKQQPCEASPKSEILKDEQPNKIIPRVTILNELAPKDVVVAESSFIQDSENSVSLLSNANFLAHDSTCVDSIERNLWNEPDQINYFESLPVLNYEELLSPNPYVLSHHHSLAEDSTSSSDAFAETQENIWAEPEVGGLFSP</sequence>
<evidence type="ECO:0000256" key="1">
    <source>
        <dbReference type="ARBA" id="ARBA00004123"/>
    </source>
</evidence>
<comment type="function">
    <text evidence="5">Transcription factor.</text>
</comment>
<dbReference type="PROSITE" id="PS51294">
    <property type="entry name" value="HTH_MYB"/>
    <property type="match status" value="2"/>
</dbReference>
<feature type="domain" description="HTH myb-type" evidence="8">
    <location>
        <begin position="61"/>
        <end position="113"/>
    </location>
</feature>
<dbReference type="PANTHER" id="PTHR10641:SF1377">
    <property type="entry name" value="MYB-RELATED PROTEIN MYB4-LIKE"/>
    <property type="match status" value="1"/>
</dbReference>
<evidence type="ECO:0000259" key="7">
    <source>
        <dbReference type="PROSITE" id="PS50090"/>
    </source>
</evidence>
<feature type="domain" description="Myb-like" evidence="7">
    <location>
        <begin position="61"/>
        <end position="113"/>
    </location>
</feature>
<keyword evidence="4" id="KW-0539">Nucleus</keyword>
<dbReference type="SMART" id="SM00717">
    <property type="entry name" value="SANT"/>
    <property type="match status" value="2"/>
</dbReference>
<dbReference type="Pfam" id="PF00249">
    <property type="entry name" value="Myb_DNA-binding"/>
    <property type="match status" value="2"/>
</dbReference>
<dbReference type="PANTHER" id="PTHR10641">
    <property type="entry name" value="MYB FAMILY TRANSCRIPTION FACTOR"/>
    <property type="match status" value="1"/>
</dbReference>
<keyword evidence="2" id="KW-0677">Repeat</keyword>
<dbReference type="PROSITE" id="PS50090">
    <property type="entry name" value="MYB_LIKE"/>
    <property type="match status" value="2"/>
</dbReference>
<dbReference type="Proteomes" id="UP001604277">
    <property type="component" value="Unassembled WGS sequence"/>
</dbReference>
<dbReference type="InterPro" id="IPR009057">
    <property type="entry name" value="Homeodomain-like_sf"/>
</dbReference>
<evidence type="ECO:0000256" key="3">
    <source>
        <dbReference type="ARBA" id="ARBA00023125"/>
    </source>
</evidence>
<evidence type="ECO:0000313" key="10">
    <source>
        <dbReference type="Proteomes" id="UP001604277"/>
    </source>
</evidence>
<gene>
    <name evidence="9" type="ORF">Fot_40653</name>
</gene>
<dbReference type="InterPro" id="IPR017930">
    <property type="entry name" value="Myb_dom"/>
</dbReference>
<dbReference type="GO" id="GO:0003677">
    <property type="term" value="F:DNA binding"/>
    <property type="evidence" value="ECO:0007669"/>
    <property type="project" value="UniProtKB-KW"/>
</dbReference>
<name>A0ABD1S808_9LAMI</name>
<organism evidence="9 10">
    <name type="scientific">Forsythia ovata</name>
    <dbReference type="NCBI Taxonomy" id="205694"/>
    <lineage>
        <taxon>Eukaryota</taxon>
        <taxon>Viridiplantae</taxon>
        <taxon>Streptophyta</taxon>
        <taxon>Embryophyta</taxon>
        <taxon>Tracheophyta</taxon>
        <taxon>Spermatophyta</taxon>
        <taxon>Magnoliopsida</taxon>
        <taxon>eudicotyledons</taxon>
        <taxon>Gunneridae</taxon>
        <taxon>Pentapetalae</taxon>
        <taxon>asterids</taxon>
        <taxon>lamiids</taxon>
        <taxon>Lamiales</taxon>
        <taxon>Oleaceae</taxon>
        <taxon>Forsythieae</taxon>
        <taxon>Forsythia</taxon>
    </lineage>
</organism>
<evidence type="ECO:0000256" key="2">
    <source>
        <dbReference type="ARBA" id="ARBA00022737"/>
    </source>
</evidence>
<accession>A0ABD1S808</accession>
<comment type="caution">
    <text evidence="9">The sequence shown here is derived from an EMBL/GenBank/DDBJ whole genome shotgun (WGS) entry which is preliminary data.</text>
</comment>
<evidence type="ECO:0000256" key="5">
    <source>
        <dbReference type="ARBA" id="ARBA00057804"/>
    </source>
</evidence>
<feature type="domain" description="HTH myb-type" evidence="8">
    <location>
        <begin position="114"/>
        <end position="168"/>
    </location>
</feature>
<protein>
    <submittedName>
        <fullName evidence="9">Transcription factor MYB</fullName>
    </submittedName>
</protein>
<dbReference type="Gene3D" id="1.10.10.60">
    <property type="entry name" value="Homeodomain-like"/>
    <property type="match status" value="2"/>
</dbReference>
<dbReference type="CDD" id="cd00167">
    <property type="entry name" value="SANT"/>
    <property type="match status" value="2"/>
</dbReference>
<dbReference type="FunFam" id="1.10.10.60:FF:000001">
    <property type="entry name" value="MYB-related transcription factor"/>
    <property type="match status" value="1"/>
</dbReference>